<name>A0A6A6FGH8_9PEZI</name>
<evidence type="ECO:0000313" key="1">
    <source>
        <dbReference type="EMBL" id="KAF2212495.1"/>
    </source>
</evidence>
<proteinExistence type="predicted"/>
<dbReference type="AlphaFoldDB" id="A0A6A6FGH8"/>
<keyword evidence="2" id="KW-1185">Reference proteome</keyword>
<sequence>MPGTRAVVASVQEGDDLYSQRVPTWKVGVTTAMRAIHCRRAWRQFDMQLCNESLNNTCPNARHVTKSMRSEL</sequence>
<gene>
    <name evidence="1" type="ORF">CERZMDRAFT_121264</name>
</gene>
<protein>
    <submittedName>
        <fullName evidence="1">Uncharacterized protein</fullName>
    </submittedName>
</protein>
<accession>A0A6A6FGH8</accession>
<reference evidence="1" key="1">
    <citation type="journal article" date="2020" name="Stud. Mycol.">
        <title>101 Dothideomycetes genomes: a test case for predicting lifestyles and emergence of pathogens.</title>
        <authorList>
            <person name="Haridas S."/>
            <person name="Albert R."/>
            <person name="Binder M."/>
            <person name="Bloem J."/>
            <person name="Labutti K."/>
            <person name="Salamov A."/>
            <person name="Andreopoulos B."/>
            <person name="Baker S."/>
            <person name="Barry K."/>
            <person name="Bills G."/>
            <person name="Bluhm B."/>
            <person name="Cannon C."/>
            <person name="Castanera R."/>
            <person name="Culley D."/>
            <person name="Daum C."/>
            <person name="Ezra D."/>
            <person name="Gonzalez J."/>
            <person name="Henrissat B."/>
            <person name="Kuo A."/>
            <person name="Liang C."/>
            <person name="Lipzen A."/>
            <person name="Lutzoni F."/>
            <person name="Magnuson J."/>
            <person name="Mondo S."/>
            <person name="Nolan M."/>
            <person name="Ohm R."/>
            <person name="Pangilinan J."/>
            <person name="Park H.-J."/>
            <person name="Ramirez L."/>
            <person name="Alfaro M."/>
            <person name="Sun H."/>
            <person name="Tritt A."/>
            <person name="Yoshinaga Y."/>
            <person name="Zwiers L.-H."/>
            <person name="Turgeon B."/>
            <person name="Goodwin S."/>
            <person name="Spatafora J."/>
            <person name="Crous P."/>
            <person name="Grigoriev I."/>
        </authorList>
    </citation>
    <scope>NUCLEOTIDE SEQUENCE</scope>
    <source>
        <strain evidence="1">SCOH1-5</strain>
    </source>
</reference>
<dbReference type="Proteomes" id="UP000799539">
    <property type="component" value="Unassembled WGS sequence"/>
</dbReference>
<evidence type="ECO:0000313" key="2">
    <source>
        <dbReference type="Proteomes" id="UP000799539"/>
    </source>
</evidence>
<organism evidence="1 2">
    <name type="scientific">Cercospora zeae-maydis SCOH1-5</name>
    <dbReference type="NCBI Taxonomy" id="717836"/>
    <lineage>
        <taxon>Eukaryota</taxon>
        <taxon>Fungi</taxon>
        <taxon>Dikarya</taxon>
        <taxon>Ascomycota</taxon>
        <taxon>Pezizomycotina</taxon>
        <taxon>Dothideomycetes</taxon>
        <taxon>Dothideomycetidae</taxon>
        <taxon>Mycosphaerellales</taxon>
        <taxon>Mycosphaerellaceae</taxon>
        <taxon>Cercospora</taxon>
    </lineage>
</organism>
<dbReference type="EMBL" id="ML992673">
    <property type="protein sequence ID" value="KAF2212495.1"/>
    <property type="molecule type" value="Genomic_DNA"/>
</dbReference>